<dbReference type="InterPro" id="IPR015659">
    <property type="entry name" value="Proline_oxidase"/>
</dbReference>
<dbReference type="RefSeq" id="WP_345211826.1">
    <property type="nucleotide sequence ID" value="NZ_BAABFT010000007.1"/>
</dbReference>
<dbReference type="EMBL" id="BAABFT010000007">
    <property type="protein sequence ID" value="GAA4326311.1"/>
    <property type="molecule type" value="Genomic_DNA"/>
</dbReference>
<keyword evidence="7" id="KW-0560">Oxidoreductase</keyword>
<dbReference type="SUPFAM" id="SSF51730">
    <property type="entry name" value="FAD-linked oxidoreductase"/>
    <property type="match status" value="1"/>
</dbReference>
<dbReference type="InterPro" id="IPR029041">
    <property type="entry name" value="FAD-linked_oxidoreductase-like"/>
</dbReference>
<dbReference type="PANTHER" id="PTHR13914:SF0">
    <property type="entry name" value="PROLINE DEHYDROGENASE 1, MITOCHONDRIAL"/>
    <property type="match status" value="1"/>
</dbReference>
<evidence type="ECO:0000256" key="6">
    <source>
        <dbReference type="ARBA" id="ARBA00022827"/>
    </source>
</evidence>
<accession>A0ABP8GL05</accession>
<evidence type="ECO:0000259" key="10">
    <source>
        <dbReference type="Pfam" id="PF01619"/>
    </source>
</evidence>
<gene>
    <name evidence="11" type="ORF">GCM10023149_29020</name>
</gene>
<feature type="domain" description="Proline dehydrogenase" evidence="10">
    <location>
        <begin position="58"/>
        <end position="300"/>
    </location>
</feature>
<dbReference type="PIRSF" id="PIRSF000196">
    <property type="entry name" value="Pro_dehydrog"/>
    <property type="match status" value="1"/>
</dbReference>
<comment type="catalytic activity">
    <reaction evidence="9">
        <text>L-proline + a quinone = (S)-1-pyrroline-5-carboxylate + a quinol + H(+)</text>
        <dbReference type="Rhea" id="RHEA:23784"/>
        <dbReference type="ChEBI" id="CHEBI:15378"/>
        <dbReference type="ChEBI" id="CHEBI:17388"/>
        <dbReference type="ChEBI" id="CHEBI:24646"/>
        <dbReference type="ChEBI" id="CHEBI:60039"/>
        <dbReference type="ChEBI" id="CHEBI:132124"/>
        <dbReference type="EC" id="1.5.5.2"/>
    </reaction>
</comment>
<evidence type="ECO:0000256" key="8">
    <source>
        <dbReference type="ARBA" id="ARBA00023062"/>
    </source>
</evidence>
<dbReference type="Proteomes" id="UP001500582">
    <property type="component" value="Unassembled WGS sequence"/>
</dbReference>
<evidence type="ECO:0000313" key="12">
    <source>
        <dbReference type="Proteomes" id="UP001500582"/>
    </source>
</evidence>
<evidence type="ECO:0000256" key="5">
    <source>
        <dbReference type="ARBA" id="ARBA00022741"/>
    </source>
</evidence>
<dbReference type="InterPro" id="IPR008219">
    <property type="entry name" value="PRODH_bac_arc"/>
</dbReference>
<keyword evidence="6" id="KW-0274">FAD</keyword>
<name>A0ABP8GL05_9SPHI</name>
<keyword evidence="12" id="KW-1185">Reference proteome</keyword>
<comment type="cofactor">
    <cofactor evidence="1">
        <name>FAD</name>
        <dbReference type="ChEBI" id="CHEBI:57692"/>
    </cofactor>
</comment>
<proteinExistence type="predicted"/>
<evidence type="ECO:0000256" key="7">
    <source>
        <dbReference type="ARBA" id="ARBA00023002"/>
    </source>
</evidence>
<evidence type="ECO:0000256" key="4">
    <source>
        <dbReference type="ARBA" id="ARBA00022630"/>
    </source>
</evidence>
<evidence type="ECO:0000256" key="2">
    <source>
        <dbReference type="ARBA" id="ARBA00004739"/>
    </source>
</evidence>
<organism evidence="11 12">
    <name type="scientific">Mucilaginibacter gynuensis</name>
    <dbReference type="NCBI Taxonomy" id="1302236"/>
    <lineage>
        <taxon>Bacteria</taxon>
        <taxon>Pseudomonadati</taxon>
        <taxon>Bacteroidota</taxon>
        <taxon>Sphingobacteriia</taxon>
        <taxon>Sphingobacteriales</taxon>
        <taxon>Sphingobacteriaceae</taxon>
        <taxon>Mucilaginibacter</taxon>
    </lineage>
</organism>
<keyword evidence="5" id="KW-0547">Nucleotide-binding</keyword>
<reference evidence="12" key="1">
    <citation type="journal article" date="2019" name="Int. J. Syst. Evol. Microbiol.">
        <title>The Global Catalogue of Microorganisms (GCM) 10K type strain sequencing project: providing services to taxonomists for standard genome sequencing and annotation.</title>
        <authorList>
            <consortium name="The Broad Institute Genomics Platform"/>
            <consortium name="The Broad Institute Genome Sequencing Center for Infectious Disease"/>
            <person name="Wu L."/>
            <person name="Ma J."/>
        </authorList>
    </citation>
    <scope>NUCLEOTIDE SEQUENCE [LARGE SCALE GENOMIC DNA]</scope>
    <source>
        <strain evidence="12">JCM 17705</strain>
    </source>
</reference>
<protein>
    <recommendedName>
        <fullName evidence="3">proline dehydrogenase</fullName>
        <ecNumber evidence="3">1.5.5.2</ecNumber>
    </recommendedName>
</protein>
<dbReference type="InterPro" id="IPR002872">
    <property type="entry name" value="Proline_DH_dom"/>
</dbReference>
<keyword evidence="8" id="KW-0642">Proline metabolism</keyword>
<dbReference type="EC" id="1.5.5.2" evidence="3"/>
<dbReference type="Gene3D" id="3.20.20.220">
    <property type="match status" value="1"/>
</dbReference>
<evidence type="ECO:0000256" key="3">
    <source>
        <dbReference type="ARBA" id="ARBA00012695"/>
    </source>
</evidence>
<comment type="caution">
    <text evidence="11">The sequence shown here is derived from an EMBL/GenBank/DDBJ whole genome shotgun (WGS) entry which is preliminary data.</text>
</comment>
<evidence type="ECO:0000256" key="9">
    <source>
        <dbReference type="ARBA" id="ARBA00048779"/>
    </source>
</evidence>
<dbReference type="PANTHER" id="PTHR13914">
    <property type="entry name" value="PROLINE OXIDASE"/>
    <property type="match status" value="1"/>
</dbReference>
<evidence type="ECO:0000313" key="11">
    <source>
        <dbReference type="EMBL" id="GAA4326311.1"/>
    </source>
</evidence>
<dbReference type="Pfam" id="PF01619">
    <property type="entry name" value="Pro_dh"/>
    <property type="match status" value="1"/>
</dbReference>
<comment type="pathway">
    <text evidence="2">Amino-acid degradation; L-proline degradation into L-glutamate; L-glutamate from L-proline: step 1/2.</text>
</comment>
<keyword evidence="4" id="KW-0285">Flavoprotein</keyword>
<evidence type="ECO:0000256" key="1">
    <source>
        <dbReference type="ARBA" id="ARBA00001974"/>
    </source>
</evidence>
<sequence>MMQNLLNTTAASLRKAALNQEAKNYILNINVLFQVLKRAADRYIGGETLEETLSKVHLQNGLGYRCGIEFMGENTSTTEEATRATNEFLLACSAINTDGLNAALSLDLSHIGLTLSSEFCLENLSLICSAAASNNIEVTISAEGTEKTDRVLNTYLAASKVFGNLSITIQVYLHRSKDDLQEVMKCPGRIRLVKGAFDTPPGLSLARGEELNERYLDFLSQLLLKKNKCAIATHDPYIQQQAKKIITSCHAEKGQYEFESLYGIQPGQLKQLKDEGHPTKVYFVYGKEWYLYLCNRIAENPLSLFTAVNDIIDPGNNSLV</sequence>